<dbReference type="Proteomes" id="UP000640786">
    <property type="component" value="Unassembled WGS sequence"/>
</dbReference>
<evidence type="ECO:0000313" key="2">
    <source>
        <dbReference type="Proteomes" id="UP000640786"/>
    </source>
</evidence>
<dbReference type="Pfam" id="PF11337">
    <property type="entry name" value="DUF3139"/>
    <property type="match status" value="1"/>
</dbReference>
<gene>
    <name evidence="1" type="ORF">H9650_13300</name>
</gene>
<evidence type="ECO:0000313" key="1">
    <source>
        <dbReference type="EMBL" id="MBD7945096.1"/>
    </source>
</evidence>
<sequence length="105" mass="11767">MISLVVLVGLAILAIVATYPGSQEDAEVKYAEYLNKQGVDDNKISSKKIIKDYKNGGYGFIVTFEDDPAYSYEYFYNGNSKKIVLVVYDDGKSIDEGMKYEPIND</sequence>
<organism evidence="1 2">
    <name type="scientific">Psychrobacillus faecigallinarum</name>
    <dbReference type="NCBI Taxonomy" id="2762235"/>
    <lineage>
        <taxon>Bacteria</taxon>
        <taxon>Bacillati</taxon>
        <taxon>Bacillota</taxon>
        <taxon>Bacilli</taxon>
        <taxon>Bacillales</taxon>
        <taxon>Bacillaceae</taxon>
        <taxon>Psychrobacillus</taxon>
    </lineage>
</organism>
<proteinExistence type="predicted"/>
<comment type="caution">
    <text evidence="1">The sequence shown here is derived from an EMBL/GenBank/DDBJ whole genome shotgun (WGS) entry which is preliminary data.</text>
</comment>
<accession>A0ABR8RBG4</accession>
<dbReference type="EMBL" id="JACSQO010000007">
    <property type="protein sequence ID" value="MBD7945096.1"/>
    <property type="molecule type" value="Genomic_DNA"/>
</dbReference>
<name>A0ABR8RBG4_9BACI</name>
<keyword evidence="2" id="KW-1185">Reference proteome</keyword>
<dbReference type="InterPro" id="IPR021486">
    <property type="entry name" value="DUF3139"/>
</dbReference>
<reference evidence="1 2" key="1">
    <citation type="submission" date="2020-08" db="EMBL/GenBank/DDBJ databases">
        <title>A Genomic Blueprint of the Chicken Gut Microbiome.</title>
        <authorList>
            <person name="Gilroy R."/>
            <person name="Ravi A."/>
            <person name="Getino M."/>
            <person name="Pursley I."/>
            <person name="Horton D.L."/>
            <person name="Alikhan N.-F."/>
            <person name="Baker D."/>
            <person name="Gharbi K."/>
            <person name="Hall N."/>
            <person name="Watson M."/>
            <person name="Adriaenssens E.M."/>
            <person name="Foster-Nyarko E."/>
            <person name="Jarju S."/>
            <person name="Secka A."/>
            <person name="Antonio M."/>
            <person name="Oren A."/>
            <person name="Chaudhuri R."/>
            <person name="La Ragione R.M."/>
            <person name="Hildebrand F."/>
            <person name="Pallen M.J."/>
        </authorList>
    </citation>
    <scope>NUCLEOTIDE SEQUENCE [LARGE SCALE GENOMIC DNA]</scope>
    <source>
        <strain evidence="1 2">Sa2BUA9</strain>
    </source>
</reference>
<protein>
    <submittedName>
        <fullName evidence="1">DUF3139 domain-containing protein</fullName>
    </submittedName>
</protein>